<dbReference type="GO" id="GO:0051287">
    <property type="term" value="F:NAD binding"/>
    <property type="evidence" value="ECO:0007669"/>
    <property type="project" value="TreeGrafter"/>
</dbReference>
<dbReference type="InterPro" id="IPR015797">
    <property type="entry name" value="NUDIX_hydrolase-like_dom_sf"/>
</dbReference>
<reference evidence="5 6" key="1">
    <citation type="submission" date="2024-01" db="EMBL/GenBank/DDBJ databases">
        <authorList>
            <person name="Waweru B."/>
        </authorList>
    </citation>
    <scope>NUCLEOTIDE SEQUENCE [LARGE SCALE GENOMIC DNA]</scope>
</reference>
<protein>
    <recommendedName>
        <fullName evidence="4">Nudix hydrolase domain-containing protein</fullName>
    </recommendedName>
</protein>
<dbReference type="FunFam" id="3.90.79.10:FF:000015">
    <property type="entry name" value="Nudix hydrolase 8"/>
    <property type="match status" value="1"/>
</dbReference>
<dbReference type="PROSITE" id="PS51462">
    <property type="entry name" value="NUDIX"/>
    <property type="match status" value="1"/>
</dbReference>
<dbReference type="GO" id="GO:0046872">
    <property type="term" value="F:metal ion binding"/>
    <property type="evidence" value="ECO:0007669"/>
    <property type="project" value="UniProtKB-KW"/>
</dbReference>
<keyword evidence="3" id="KW-0378">Hydrolase</keyword>
<comment type="caution">
    <text evidence="5">The sequence shown here is derived from an EMBL/GenBank/DDBJ whole genome shotgun (WGS) entry which is preliminary data.</text>
</comment>
<keyword evidence="2" id="KW-0479">Metal-binding</keyword>
<dbReference type="FunFam" id="3.40.630.30:FF:000016">
    <property type="entry name" value="nudix hydrolase 2"/>
    <property type="match status" value="1"/>
</dbReference>
<dbReference type="PRINTS" id="PR01356">
    <property type="entry name" value="GFGPROTEIN"/>
</dbReference>
<dbReference type="InterPro" id="IPR003293">
    <property type="entry name" value="Nudix_hydrolase6-like"/>
</dbReference>
<sequence>MIRCLSTHSFLSSTIIFPLGRTTVLLSKVCKDYPFLHLRNWVRARIPLCTRTVSAFMSSKSGMEQVLVENEVQQVQLLDSVNDDHGGVIVELSETMDLNVFASMLKASIASWRSQGKRGVWIKVPIELVNLVDAAVKEGFWFHHAEPKYLMLAFWIPEGAHTLPANASHRVGVGAFVMNKKREVLVVQEKSGIFRGSGVWKFPTGVVDEGEDICAAAMREVKEETAIDTEFVEVLAFRQSHKSFFEKSDLFFVCMLQPLSFDIEKQESEIEDAQWMPWDEYVAQPFVQNHELMKHLVDICEAKEDGTYVGFSPVPITSKFRDQKGYLYLNDRDLKGSKV</sequence>
<evidence type="ECO:0000313" key="6">
    <source>
        <dbReference type="Proteomes" id="UP001314170"/>
    </source>
</evidence>
<keyword evidence="6" id="KW-1185">Reference proteome</keyword>
<evidence type="ECO:0000256" key="3">
    <source>
        <dbReference type="ARBA" id="ARBA00022801"/>
    </source>
</evidence>
<name>A0AAV1QTH1_9ROSI</name>
<feature type="domain" description="Nudix hydrolase" evidence="4">
    <location>
        <begin position="168"/>
        <end position="300"/>
    </location>
</feature>
<dbReference type="InterPro" id="IPR000086">
    <property type="entry name" value="NUDIX_hydrolase_dom"/>
</dbReference>
<evidence type="ECO:0000313" key="5">
    <source>
        <dbReference type="EMBL" id="CAK7323331.1"/>
    </source>
</evidence>
<dbReference type="Gene3D" id="3.40.630.30">
    <property type="match status" value="1"/>
</dbReference>
<organism evidence="5 6">
    <name type="scientific">Dovyalis caffra</name>
    <dbReference type="NCBI Taxonomy" id="77055"/>
    <lineage>
        <taxon>Eukaryota</taxon>
        <taxon>Viridiplantae</taxon>
        <taxon>Streptophyta</taxon>
        <taxon>Embryophyta</taxon>
        <taxon>Tracheophyta</taxon>
        <taxon>Spermatophyta</taxon>
        <taxon>Magnoliopsida</taxon>
        <taxon>eudicotyledons</taxon>
        <taxon>Gunneridae</taxon>
        <taxon>Pentapetalae</taxon>
        <taxon>rosids</taxon>
        <taxon>fabids</taxon>
        <taxon>Malpighiales</taxon>
        <taxon>Salicaceae</taxon>
        <taxon>Flacourtieae</taxon>
        <taxon>Dovyalis</taxon>
    </lineage>
</organism>
<proteinExistence type="inferred from homology"/>
<evidence type="ECO:0000259" key="4">
    <source>
        <dbReference type="PROSITE" id="PS51462"/>
    </source>
</evidence>
<gene>
    <name evidence="5" type="ORF">DCAF_LOCUS955</name>
</gene>
<dbReference type="EMBL" id="CAWUPB010000079">
    <property type="protein sequence ID" value="CAK7323331.1"/>
    <property type="molecule type" value="Genomic_DNA"/>
</dbReference>
<dbReference type="GO" id="GO:0047631">
    <property type="term" value="F:ADP-ribose diphosphatase activity"/>
    <property type="evidence" value="ECO:0007669"/>
    <property type="project" value="TreeGrafter"/>
</dbReference>
<dbReference type="AlphaFoldDB" id="A0AAV1QTH1"/>
<dbReference type="PANTHER" id="PTHR13994:SF29">
    <property type="entry name" value="NUDIX HYDROLASE 2"/>
    <property type="match status" value="1"/>
</dbReference>
<dbReference type="CDD" id="cd04670">
    <property type="entry name" value="NUDIX_ASFGF2_Nudt6"/>
    <property type="match status" value="1"/>
</dbReference>
<dbReference type="Proteomes" id="UP001314170">
    <property type="component" value="Unassembled WGS sequence"/>
</dbReference>
<dbReference type="SUPFAM" id="SSF55811">
    <property type="entry name" value="Nudix"/>
    <property type="match status" value="1"/>
</dbReference>
<dbReference type="Pfam" id="PF00293">
    <property type="entry name" value="NUDIX"/>
    <property type="match status" value="1"/>
</dbReference>
<dbReference type="PANTHER" id="PTHR13994">
    <property type="entry name" value="NUDIX HYDROLASE RELATED"/>
    <property type="match status" value="1"/>
</dbReference>
<dbReference type="Gene3D" id="3.90.79.10">
    <property type="entry name" value="Nucleoside Triphosphate Pyrophosphohydrolase"/>
    <property type="match status" value="1"/>
</dbReference>
<dbReference type="InterPro" id="IPR040618">
    <property type="entry name" value="Pre-Nudix"/>
</dbReference>
<evidence type="ECO:0000256" key="2">
    <source>
        <dbReference type="ARBA" id="ARBA00022723"/>
    </source>
</evidence>
<dbReference type="GO" id="GO:0035529">
    <property type="term" value="F:NADH pyrophosphatase activity"/>
    <property type="evidence" value="ECO:0007669"/>
    <property type="project" value="TreeGrafter"/>
</dbReference>
<dbReference type="Pfam" id="PF18290">
    <property type="entry name" value="Nudix_hydro"/>
    <property type="match status" value="1"/>
</dbReference>
<accession>A0AAV1QTH1</accession>
<comment type="similarity">
    <text evidence="1">Belongs to the Nudix hydrolase family.</text>
</comment>
<evidence type="ECO:0000256" key="1">
    <source>
        <dbReference type="ARBA" id="ARBA00005582"/>
    </source>
</evidence>